<dbReference type="RefSeq" id="WP_310458962.1">
    <property type="nucleotide sequence ID" value="NZ_JAVKPH010000035.1"/>
</dbReference>
<gene>
    <name evidence="3" type="ORF">RGD00_19575</name>
</gene>
<dbReference type="SUPFAM" id="SSF52096">
    <property type="entry name" value="ClpP/crotonase"/>
    <property type="match status" value="1"/>
</dbReference>
<dbReference type="InterPro" id="IPR018376">
    <property type="entry name" value="Enoyl-CoA_hyd/isom_CS"/>
</dbReference>
<sequence length="268" mass="28772">MLDGYERYRSFRVGMPVEGVLCITLDRPGALNALDKTAHAELSAIWPQADRDARVRSVLLNAEGRAFSAGGDFTFLQEVVGSHAARVKAWHEVRDFVHNILNCTKPIVSAIQGPAVGGGLAAALLADISIASRTARLLDGHTRLGVVPGDHALLIWPLLCSLAKVKYHLMLCEPLTGAEAERIGLVSLAVDEAELQQKALDTAARLAGGAPTALRWTKHALNNWVRAAGPHFDTALALELIGFGSPGAQEGLAALQERRRPDFRRGSE</sequence>
<evidence type="ECO:0000313" key="4">
    <source>
        <dbReference type="Proteomes" id="UP001247754"/>
    </source>
</evidence>
<evidence type="ECO:0000256" key="1">
    <source>
        <dbReference type="ARBA" id="ARBA00005254"/>
    </source>
</evidence>
<dbReference type="Gene3D" id="3.90.226.10">
    <property type="entry name" value="2-enoyl-CoA Hydratase, Chain A, domain 1"/>
    <property type="match status" value="1"/>
</dbReference>
<organism evidence="3 4">
    <name type="scientific">Ruixingdingia sedimenti</name>
    <dbReference type="NCBI Taxonomy" id="3073604"/>
    <lineage>
        <taxon>Bacteria</taxon>
        <taxon>Pseudomonadati</taxon>
        <taxon>Pseudomonadota</taxon>
        <taxon>Alphaproteobacteria</taxon>
        <taxon>Rhodobacterales</taxon>
        <taxon>Paracoccaceae</taxon>
        <taxon>Ruixingdingia</taxon>
    </lineage>
</organism>
<dbReference type="InterPro" id="IPR029045">
    <property type="entry name" value="ClpP/crotonase-like_dom_sf"/>
</dbReference>
<keyword evidence="4" id="KW-1185">Reference proteome</keyword>
<comment type="caution">
    <text evidence="3">The sequence shown here is derived from an EMBL/GenBank/DDBJ whole genome shotgun (WGS) entry which is preliminary data.</text>
</comment>
<reference evidence="3 4" key="1">
    <citation type="submission" date="2023-09" db="EMBL/GenBank/DDBJ databases">
        <title>Xinfangfangia sedmenti sp. nov., isolated the sedment.</title>
        <authorList>
            <person name="Xu L."/>
        </authorList>
    </citation>
    <scope>NUCLEOTIDE SEQUENCE [LARGE SCALE GENOMIC DNA]</scope>
    <source>
        <strain evidence="3 4">LG-4</strain>
    </source>
</reference>
<evidence type="ECO:0000313" key="3">
    <source>
        <dbReference type="EMBL" id="MDR5654816.1"/>
    </source>
</evidence>
<dbReference type="PANTHER" id="PTHR43459:SF3">
    <property type="entry name" value="ENOYL-COA HYDRATASE ECHA15 (ENOYL HYDRASE) (UNSATURATED ACYL-COA HYDRATASE) (CROTONASE)-RELATED"/>
    <property type="match status" value="1"/>
</dbReference>
<comment type="similarity">
    <text evidence="1 2">Belongs to the enoyl-CoA hydratase/isomerase family.</text>
</comment>
<protein>
    <submittedName>
        <fullName evidence="3">Enoyl-CoA hydratase/isomerase family protein</fullName>
    </submittedName>
</protein>
<dbReference type="Pfam" id="PF00378">
    <property type="entry name" value="ECH_1"/>
    <property type="match status" value="1"/>
</dbReference>
<accession>A0ABU1FD70</accession>
<dbReference type="CDD" id="cd06558">
    <property type="entry name" value="crotonase-like"/>
    <property type="match status" value="1"/>
</dbReference>
<dbReference type="Proteomes" id="UP001247754">
    <property type="component" value="Unassembled WGS sequence"/>
</dbReference>
<name>A0ABU1FD70_9RHOB</name>
<evidence type="ECO:0000256" key="2">
    <source>
        <dbReference type="RuleBase" id="RU003707"/>
    </source>
</evidence>
<dbReference type="EMBL" id="JAVKPH010000035">
    <property type="protein sequence ID" value="MDR5654816.1"/>
    <property type="molecule type" value="Genomic_DNA"/>
</dbReference>
<dbReference type="PANTHER" id="PTHR43459">
    <property type="entry name" value="ENOYL-COA HYDRATASE"/>
    <property type="match status" value="1"/>
</dbReference>
<dbReference type="PROSITE" id="PS00166">
    <property type="entry name" value="ENOYL_COA_HYDRATASE"/>
    <property type="match status" value="1"/>
</dbReference>
<dbReference type="InterPro" id="IPR001753">
    <property type="entry name" value="Enoyl-CoA_hydra/iso"/>
</dbReference>
<dbReference type="NCBIfam" id="NF005595">
    <property type="entry name" value="PRK07327.1"/>
    <property type="match status" value="1"/>
</dbReference>
<dbReference type="Gene3D" id="1.10.12.10">
    <property type="entry name" value="Lyase 2-enoyl-coa Hydratase, Chain A, domain 2"/>
    <property type="match status" value="1"/>
</dbReference>
<dbReference type="InterPro" id="IPR014748">
    <property type="entry name" value="Enoyl-CoA_hydra_C"/>
</dbReference>
<proteinExistence type="inferred from homology"/>